<sequence length="47" mass="5293">MYRRACGTLETIFENASDDESSTAFQHQSEINLIAEVDSIQASNENR</sequence>
<evidence type="ECO:0000313" key="1">
    <source>
        <dbReference type="EMBL" id="CAG8775071.1"/>
    </source>
</evidence>
<accession>A0A9N9NZD7</accession>
<gene>
    <name evidence="1" type="ORF">RFULGI_LOCUS15368</name>
</gene>
<proteinExistence type="predicted"/>
<evidence type="ECO:0000313" key="2">
    <source>
        <dbReference type="Proteomes" id="UP000789396"/>
    </source>
</evidence>
<reference evidence="1" key="1">
    <citation type="submission" date="2021-06" db="EMBL/GenBank/DDBJ databases">
        <authorList>
            <person name="Kallberg Y."/>
            <person name="Tangrot J."/>
            <person name="Rosling A."/>
        </authorList>
    </citation>
    <scope>NUCLEOTIDE SEQUENCE</scope>
    <source>
        <strain evidence="1">IN212</strain>
    </source>
</reference>
<name>A0A9N9NZD7_9GLOM</name>
<dbReference type="AlphaFoldDB" id="A0A9N9NZD7"/>
<protein>
    <submittedName>
        <fullName evidence="1">19159_t:CDS:1</fullName>
    </submittedName>
</protein>
<dbReference type="EMBL" id="CAJVPZ010048967">
    <property type="protein sequence ID" value="CAG8775071.1"/>
    <property type="molecule type" value="Genomic_DNA"/>
</dbReference>
<organism evidence="1 2">
    <name type="scientific">Racocetra fulgida</name>
    <dbReference type="NCBI Taxonomy" id="60492"/>
    <lineage>
        <taxon>Eukaryota</taxon>
        <taxon>Fungi</taxon>
        <taxon>Fungi incertae sedis</taxon>
        <taxon>Mucoromycota</taxon>
        <taxon>Glomeromycotina</taxon>
        <taxon>Glomeromycetes</taxon>
        <taxon>Diversisporales</taxon>
        <taxon>Gigasporaceae</taxon>
        <taxon>Racocetra</taxon>
    </lineage>
</organism>
<feature type="non-terminal residue" evidence="1">
    <location>
        <position position="47"/>
    </location>
</feature>
<dbReference type="Proteomes" id="UP000789396">
    <property type="component" value="Unassembled WGS sequence"/>
</dbReference>
<keyword evidence="2" id="KW-1185">Reference proteome</keyword>
<comment type="caution">
    <text evidence="1">The sequence shown here is derived from an EMBL/GenBank/DDBJ whole genome shotgun (WGS) entry which is preliminary data.</text>
</comment>